<dbReference type="Proteomes" id="UP001359559">
    <property type="component" value="Unassembled WGS sequence"/>
</dbReference>
<reference evidence="2 3" key="1">
    <citation type="submission" date="2024-01" db="EMBL/GenBank/DDBJ databases">
        <title>The genomes of 5 underutilized Papilionoideae crops provide insights into root nodulation and disease resistance.</title>
        <authorList>
            <person name="Yuan L."/>
        </authorList>
    </citation>
    <scope>NUCLEOTIDE SEQUENCE [LARGE SCALE GENOMIC DNA]</scope>
    <source>
        <strain evidence="2">LY-2023</strain>
        <tissue evidence="2">Leaf</tissue>
    </source>
</reference>
<keyword evidence="1" id="KW-1133">Transmembrane helix</keyword>
<evidence type="ECO:0000313" key="3">
    <source>
        <dbReference type="Proteomes" id="UP001359559"/>
    </source>
</evidence>
<evidence type="ECO:0000313" key="2">
    <source>
        <dbReference type="EMBL" id="KAK7311314.1"/>
    </source>
</evidence>
<sequence length="199" mass="22976">MPQQRPVNPPVVYSEYESRVASTERALRYQQTTLSHSVTTMFYIVNFYGAIQLGVLILIVNHTARMVCKDSWDFVIFSTVIAVFNITIIVDLSLKYFSVYRLYINTWESWKRLESHASAMGWHLPVQIIDGPIDEYQLFRRYVLFGAALSVFFYVWNAQEHGNAVDIVGYLLFRLPRCALIQASRELSVIILVRNALAV</sequence>
<keyword evidence="3" id="KW-1185">Reference proteome</keyword>
<accession>A0AAN9PVD2</accession>
<name>A0AAN9PVD2_CLITE</name>
<keyword evidence="1" id="KW-0472">Membrane</keyword>
<protein>
    <submittedName>
        <fullName evidence="2">Uncharacterized protein</fullName>
    </submittedName>
</protein>
<feature type="transmembrane region" description="Helical" evidence="1">
    <location>
        <begin position="139"/>
        <end position="156"/>
    </location>
</feature>
<dbReference type="EMBL" id="JAYKXN010000002">
    <property type="protein sequence ID" value="KAK7311314.1"/>
    <property type="molecule type" value="Genomic_DNA"/>
</dbReference>
<organism evidence="2 3">
    <name type="scientific">Clitoria ternatea</name>
    <name type="common">Butterfly pea</name>
    <dbReference type="NCBI Taxonomy" id="43366"/>
    <lineage>
        <taxon>Eukaryota</taxon>
        <taxon>Viridiplantae</taxon>
        <taxon>Streptophyta</taxon>
        <taxon>Embryophyta</taxon>
        <taxon>Tracheophyta</taxon>
        <taxon>Spermatophyta</taxon>
        <taxon>Magnoliopsida</taxon>
        <taxon>eudicotyledons</taxon>
        <taxon>Gunneridae</taxon>
        <taxon>Pentapetalae</taxon>
        <taxon>rosids</taxon>
        <taxon>fabids</taxon>
        <taxon>Fabales</taxon>
        <taxon>Fabaceae</taxon>
        <taxon>Papilionoideae</taxon>
        <taxon>50 kb inversion clade</taxon>
        <taxon>NPAAA clade</taxon>
        <taxon>indigoferoid/millettioid clade</taxon>
        <taxon>Phaseoleae</taxon>
        <taxon>Clitoria</taxon>
    </lineage>
</organism>
<comment type="caution">
    <text evidence="2">The sequence shown here is derived from an EMBL/GenBank/DDBJ whole genome shotgun (WGS) entry which is preliminary data.</text>
</comment>
<feature type="transmembrane region" description="Helical" evidence="1">
    <location>
        <begin position="41"/>
        <end position="60"/>
    </location>
</feature>
<evidence type="ECO:0000256" key="1">
    <source>
        <dbReference type="SAM" id="Phobius"/>
    </source>
</evidence>
<dbReference type="AlphaFoldDB" id="A0AAN9PVD2"/>
<keyword evidence="1" id="KW-0812">Transmembrane</keyword>
<proteinExistence type="predicted"/>
<feature type="transmembrane region" description="Helical" evidence="1">
    <location>
        <begin position="72"/>
        <end position="90"/>
    </location>
</feature>
<gene>
    <name evidence="2" type="ORF">RJT34_09367</name>
</gene>